<evidence type="ECO:0000313" key="2">
    <source>
        <dbReference type="EMBL" id="KKL84159.1"/>
    </source>
</evidence>
<sequence length="131" mass="14640">MTTPEQRKNPRRRGAQGRSARIARRKKFPQVSNIQGHHFGFRKVQASASFTVPADGVIYGYILLKKLIGHATCVIKFEKASNVEIPVRDGKNKYPEISVEGGDTLKVYVKPVEEDATVEEISIGILFKETV</sequence>
<comment type="caution">
    <text evidence="2">The sequence shown here is derived from an EMBL/GenBank/DDBJ whole genome shotgun (WGS) entry which is preliminary data.</text>
</comment>
<gene>
    <name evidence="2" type="ORF">LCGC14_1967540</name>
</gene>
<organism evidence="2">
    <name type="scientific">marine sediment metagenome</name>
    <dbReference type="NCBI Taxonomy" id="412755"/>
    <lineage>
        <taxon>unclassified sequences</taxon>
        <taxon>metagenomes</taxon>
        <taxon>ecological metagenomes</taxon>
    </lineage>
</organism>
<evidence type="ECO:0000256" key="1">
    <source>
        <dbReference type="SAM" id="MobiDB-lite"/>
    </source>
</evidence>
<feature type="compositionally biased region" description="Basic residues" evidence="1">
    <location>
        <begin position="9"/>
        <end position="21"/>
    </location>
</feature>
<name>A0A0F9FCP8_9ZZZZ</name>
<protein>
    <submittedName>
        <fullName evidence="2">Uncharacterized protein</fullName>
    </submittedName>
</protein>
<reference evidence="2" key="1">
    <citation type="journal article" date="2015" name="Nature">
        <title>Complex archaea that bridge the gap between prokaryotes and eukaryotes.</title>
        <authorList>
            <person name="Spang A."/>
            <person name="Saw J.H."/>
            <person name="Jorgensen S.L."/>
            <person name="Zaremba-Niedzwiedzka K."/>
            <person name="Martijn J."/>
            <person name="Lind A.E."/>
            <person name="van Eijk R."/>
            <person name="Schleper C."/>
            <person name="Guy L."/>
            <person name="Ettema T.J."/>
        </authorList>
    </citation>
    <scope>NUCLEOTIDE SEQUENCE</scope>
</reference>
<dbReference type="AlphaFoldDB" id="A0A0F9FCP8"/>
<feature type="region of interest" description="Disordered" evidence="1">
    <location>
        <begin position="1"/>
        <end position="21"/>
    </location>
</feature>
<accession>A0A0F9FCP8</accession>
<proteinExistence type="predicted"/>
<dbReference type="EMBL" id="LAZR01021780">
    <property type="protein sequence ID" value="KKL84159.1"/>
    <property type="molecule type" value="Genomic_DNA"/>
</dbReference>